<evidence type="ECO:0008006" key="5">
    <source>
        <dbReference type="Google" id="ProtNLM"/>
    </source>
</evidence>
<reference evidence="3 4" key="1">
    <citation type="submission" date="2007-08" db="EMBL/GenBank/DDBJ databases">
        <authorList>
            <person name="Fulton L."/>
            <person name="Clifton S."/>
            <person name="Fulton B."/>
            <person name="Xu J."/>
            <person name="Minx P."/>
            <person name="Pepin K.H."/>
            <person name="Johnson M."/>
            <person name="Thiruvilangam P."/>
            <person name="Bhonagiri V."/>
            <person name="Nash W.E."/>
            <person name="Mardis E.R."/>
            <person name="Wilson R.K."/>
        </authorList>
    </citation>
    <scope>NUCLEOTIDE SEQUENCE [LARGE SCALE GENOMIC DNA]</scope>
    <source>
        <strain evidence="4">ATCC BAA-613 / DSM 15670 / CCUG 46953 / JCM 12243 / WAL 16351</strain>
    </source>
</reference>
<feature type="compositionally biased region" description="Basic and acidic residues" evidence="2">
    <location>
        <begin position="368"/>
        <end position="391"/>
    </location>
</feature>
<dbReference type="Proteomes" id="UP000005396">
    <property type="component" value="Unassembled WGS sequence"/>
</dbReference>
<evidence type="ECO:0000256" key="1">
    <source>
        <dbReference type="ARBA" id="ARBA00022801"/>
    </source>
</evidence>
<proteinExistence type="predicted"/>
<dbReference type="HOGENOM" id="CLU_043122_1_1_9"/>
<reference evidence="3 4" key="2">
    <citation type="submission" date="2007-09" db="EMBL/GenBank/DDBJ databases">
        <title>Draft genome sequence of Clostridium bolteae (ATCC BAA-613).</title>
        <authorList>
            <person name="Sudarsanam P."/>
            <person name="Ley R."/>
            <person name="Guruge J."/>
            <person name="Turnbaugh P.J."/>
            <person name="Mahowald M."/>
            <person name="Liep D."/>
            <person name="Gordon J."/>
        </authorList>
    </citation>
    <scope>NUCLEOTIDE SEQUENCE [LARGE SCALE GENOMIC DNA]</scope>
    <source>
        <strain evidence="4">ATCC BAA-613 / DSM 15670 / CCUG 46953 / JCM 12243 / WAL 16351</strain>
    </source>
</reference>
<name>A8RPS0_ENTBW</name>
<comment type="caution">
    <text evidence="3">The sequence shown here is derived from an EMBL/GenBank/DDBJ whole genome shotgun (WGS) entry which is preliminary data.</text>
</comment>
<dbReference type="InterPro" id="IPR011604">
    <property type="entry name" value="PDDEXK-like_dom_sf"/>
</dbReference>
<evidence type="ECO:0000313" key="3">
    <source>
        <dbReference type="EMBL" id="EDP17054.1"/>
    </source>
</evidence>
<dbReference type="RefSeq" id="WP_002566852.1">
    <property type="nucleotide sequence ID" value="NZ_DS480681.1"/>
</dbReference>
<evidence type="ECO:0000313" key="4">
    <source>
        <dbReference type="Proteomes" id="UP000005396"/>
    </source>
</evidence>
<sequence length="391" mass="44551">MPDTHARLSASSAKRWMSCPPSVRLEEQFPDSGSEYAAEGTLAHSLAETILRYNNSEISKKAFSTRFNKIKADPMYNREMQDYIEDYTQRVWEIANEVKAACPDARVLFEQRLDVSEYVPDGFGTGDVVIVADDMVNIIDLKYGKGVGVSAKDNPQLRLYGLGAYLEHSMLYDIRRIQMTIIQPRLENISVEELTAEELLDWAEREVRPKAAQAYAGEGEFKVGDHCRFCKARVTCRVRAEYNLELTKLDFVDPALLTDEEIGEVLRRADELDHWVKDVTGFALAEALKGTKYEGWKLVEGTSRRRYTDQDAIAMRLTTEGWEEDEIYKPQELIGITEMTKLIGKKKFEELLSGLVIKPEGKPTLAPESDKRPELNRVAEAKQDFDNKMDE</sequence>
<evidence type="ECO:0000256" key="2">
    <source>
        <dbReference type="SAM" id="MobiDB-lite"/>
    </source>
</evidence>
<dbReference type="PaxDb" id="411902-CLOBOL_02547"/>
<accession>A8RPS0</accession>
<protein>
    <recommendedName>
        <fullName evidence="5">DUF2800 domain-containing protein</fullName>
    </recommendedName>
</protein>
<dbReference type="Gene3D" id="3.90.320.10">
    <property type="match status" value="1"/>
</dbReference>
<feature type="region of interest" description="Disordered" evidence="2">
    <location>
        <begin position="359"/>
        <end position="391"/>
    </location>
</feature>
<dbReference type="EMBL" id="ABCC02000024">
    <property type="protein sequence ID" value="EDP17054.1"/>
    <property type="molecule type" value="Genomic_DNA"/>
</dbReference>
<gene>
    <name evidence="3" type="ORF">CLOBOL_02547</name>
</gene>
<keyword evidence="1" id="KW-0378">Hydrolase</keyword>
<dbReference type="eggNOG" id="COG2887">
    <property type="taxonomic scope" value="Bacteria"/>
</dbReference>
<dbReference type="InterPro" id="IPR021229">
    <property type="entry name" value="DUF2800"/>
</dbReference>
<dbReference type="GO" id="GO:0016787">
    <property type="term" value="F:hydrolase activity"/>
    <property type="evidence" value="ECO:0007669"/>
    <property type="project" value="UniProtKB-KW"/>
</dbReference>
<organism evidence="3 4">
    <name type="scientific">Enterocloster bolteae (strain ATCC BAA-613 / DSM 15670 / CCUG 46953 / JCM 12243 / WAL 16351)</name>
    <name type="common">Clostridium bolteae</name>
    <dbReference type="NCBI Taxonomy" id="411902"/>
    <lineage>
        <taxon>Bacteria</taxon>
        <taxon>Bacillati</taxon>
        <taxon>Bacillota</taxon>
        <taxon>Clostridia</taxon>
        <taxon>Lachnospirales</taxon>
        <taxon>Lachnospiraceae</taxon>
        <taxon>Enterocloster</taxon>
    </lineage>
</organism>
<dbReference type="Pfam" id="PF10926">
    <property type="entry name" value="DUF2800"/>
    <property type="match status" value="1"/>
</dbReference>
<dbReference type="AlphaFoldDB" id="A8RPS0"/>